<gene>
    <name evidence="3" type="ORF">GYN08_15785</name>
</gene>
<evidence type="ECO:0000259" key="2">
    <source>
        <dbReference type="Pfam" id="PF25888"/>
    </source>
</evidence>
<dbReference type="RefSeq" id="WP_166275962.1">
    <property type="nucleotide sequence ID" value="NZ_JAAFGS010000005.1"/>
</dbReference>
<proteinExistence type="predicted"/>
<feature type="domain" description="Replicative helicase loading/DNA remodeling protein DnaB N-terminal winged helix" evidence="2">
    <location>
        <begin position="17"/>
        <end position="188"/>
    </location>
</feature>
<keyword evidence="3" id="KW-0347">Helicase</keyword>
<sequence length="503" mass="58309">MRMKSLLHYTEHHRYYTYRDFSLSSLDERMLTMVYQPMVGTSAVALYRLLAQHLPAEQTGYSRPEQQRSLFLTLGIEPNDRGRTLMIENASKLEAVGLLQTHRLYLPEQDNYMYEYELQQPLPPSEFFATQHLTLLLRDRIGKFAVLALQERFWQGEPEELGELGRAAKENISQPFYEIFELNTHVIDYELEQALSEASPARRQSKNMPAEEPLFDYSDVILHFPRGARNRPFVERLRHNREQMGMINHVARKFDLNIEDVVRLLDEEGIFSSDGELLLDNLQNRANLTFRQTAKRTEERQLRAARAVRPEPEQPEASEMPVEHAVEMEYYLEVPSQFQSKCDIHQYNMLLRNEPYTGLLRNFFPGTVPGPWLDMFSKIDLSYKLPGEVINVLIHYLVTLLGRDGEQRISRNFVDSIASNMLLRQIDTYEKAVRYIRDQDNPKRKAAAPSGSRARPQGKAARGKPELPIVQNTPVQTAVSDAEFAEYVRLAEEMKASKNKPQS</sequence>
<keyword evidence="3" id="KW-0378">Hydrolase</keyword>
<dbReference type="GO" id="GO:0004386">
    <property type="term" value="F:helicase activity"/>
    <property type="evidence" value="ECO:0007669"/>
    <property type="project" value="UniProtKB-KW"/>
</dbReference>
<accession>A0ABX0F756</accession>
<evidence type="ECO:0000256" key="1">
    <source>
        <dbReference type="SAM" id="MobiDB-lite"/>
    </source>
</evidence>
<protein>
    <submittedName>
        <fullName evidence="3">Helicase DnaB</fullName>
    </submittedName>
</protein>
<keyword evidence="4" id="KW-1185">Reference proteome</keyword>
<keyword evidence="3" id="KW-0067">ATP-binding</keyword>
<reference evidence="3 4" key="1">
    <citation type="submission" date="2020-01" db="EMBL/GenBank/DDBJ databases">
        <title>Polyphasic characterisation and genomic insights into a novel alkali tolerant bacterium VR-M41.</title>
        <authorList>
            <person name="Vemuluri V.R."/>
        </authorList>
    </citation>
    <scope>NUCLEOTIDE SEQUENCE [LARGE SCALE GENOMIC DNA]</scope>
    <source>
        <strain evidence="3 4">VR-M41</strain>
    </source>
</reference>
<name>A0ABX0F756_9BACL</name>
<dbReference type="InterPro" id="IPR058660">
    <property type="entry name" value="WHD_DnaB"/>
</dbReference>
<dbReference type="Proteomes" id="UP000800303">
    <property type="component" value="Unassembled WGS sequence"/>
</dbReference>
<dbReference type="EMBL" id="JAAFGS010000005">
    <property type="protein sequence ID" value="NGZ76786.1"/>
    <property type="molecule type" value="Genomic_DNA"/>
</dbReference>
<organism evidence="3 4">
    <name type="scientific">Saccharibacillus alkalitolerans</name>
    <dbReference type="NCBI Taxonomy" id="2705290"/>
    <lineage>
        <taxon>Bacteria</taxon>
        <taxon>Bacillati</taxon>
        <taxon>Bacillota</taxon>
        <taxon>Bacilli</taxon>
        <taxon>Bacillales</taxon>
        <taxon>Paenibacillaceae</taxon>
        <taxon>Saccharibacillus</taxon>
    </lineage>
</organism>
<feature type="region of interest" description="Disordered" evidence="1">
    <location>
        <begin position="299"/>
        <end position="320"/>
    </location>
</feature>
<keyword evidence="3" id="KW-0547">Nucleotide-binding</keyword>
<evidence type="ECO:0000313" key="3">
    <source>
        <dbReference type="EMBL" id="NGZ76786.1"/>
    </source>
</evidence>
<feature type="compositionally biased region" description="Basic and acidic residues" evidence="1">
    <location>
        <begin position="299"/>
        <end position="312"/>
    </location>
</feature>
<dbReference type="Pfam" id="PF25888">
    <property type="entry name" value="WHD_DnaB"/>
    <property type="match status" value="1"/>
</dbReference>
<comment type="caution">
    <text evidence="3">The sequence shown here is derived from an EMBL/GenBank/DDBJ whole genome shotgun (WGS) entry which is preliminary data.</text>
</comment>
<feature type="region of interest" description="Disordered" evidence="1">
    <location>
        <begin position="438"/>
        <end position="472"/>
    </location>
</feature>
<evidence type="ECO:0000313" key="4">
    <source>
        <dbReference type="Proteomes" id="UP000800303"/>
    </source>
</evidence>